<feature type="compositionally biased region" description="Basic and acidic residues" evidence="1">
    <location>
        <begin position="7"/>
        <end position="26"/>
    </location>
</feature>
<evidence type="ECO:0000313" key="3">
    <source>
        <dbReference type="Proteomes" id="UP000325577"/>
    </source>
</evidence>
<keyword evidence="3" id="KW-1185">Reference proteome</keyword>
<protein>
    <submittedName>
        <fullName evidence="2">Uncharacterized protein</fullName>
    </submittedName>
</protein>
<name>A0A5J5BE05_9ASTE</name>
<sequence length="155" mass="16968">MVQVSGEGERQNRGGGKGEEKSEKGRKERRREKGRLKAVGGGRSSDREPSEEIEGSGEESVRREPRGFVGKIRQVGGRAANRRAEGKTEKGREPRIFRVEIWLLFKEAVSVQGAVLGHRVDRVCGSIWCMVATAVGIRHGDDVLFGVVAILVDGC</sequence>
<feature type="compositionally biased region" description="Basic residues" evidence="1">
    <location>
        <begin position="27"/>
        <end position="36"/>
    </location>
</feature>
<accession>A0A5J5BE05</accession>
<feature type="region of interest" description="Disordered" evidence="1">
    <location>
        <begin position="1"/>
        <end position="91"/>
    </location>
</feature>
<dbReference type="Proteomes" id="UP000325577">
    <property type="component" value="Linkage Group LG13"/>
</dbReference>
<gene>
    <name evidence="2" type="ORF">F0562_025368</name>
</gene>
<proteinExistence type="predicted"/>
<evidence type="ECO:0000313" key="2">
    <source>
        <dbReference type="EMBL" id="KAA8541405.1"/>
    </source>
</evidence>
<evidence type="ECO:0000256" key="1">
    <source>
        <dbReference type="SAM" id="MobiDB-lite"/>
    </source>
</evidence>
<reference evidence="2 3" key="1">
    <citation type="submission" date="2019-09" db="EMBL/GenBank/DDBJ databases">
        <title>A chromosome-level genome assembly of the Chinese tupelo Nyssa sinensis.</title>
        <authorList>
            <person name="Yang X."/>
            <person name="Kang M."/>
            <person name="Yang Y."/>
            <person name="Xiong H."/>
            <person name="Wang M."/>
            <person name="Zhang Z."/>
            <person name="Wang Z."/>
            <person name="Wu H."/>
            <person name="Ma T."/>
            <person name="Liu J."/>
            <person name="Xi Z."/>
        </authorList>
    </citation>
    <scope>NUCLEOTIDE SEQUENCE [LARGE SCALE GENOMIC DNA]</scope>
    <source>
        <strain evidence="2">J267</strain>
        <tissue evidence="2">Leaf</tissue>
    </source>
</reference>
<feature type="compositionally biased region" description="Basic and acidic residues" evidence="1">
    <location>
        <begin position="82"/>
        <end position="91"/>
    </location>
</feature>
<dbReference type="EMBL" id="CM018036">
    <property type="protein sequence ID" value="KAA8541405.1"/>
    <property type="molecule type" value="Genomic_DNA"/>
</dbReference>
<dbReference type="AlphaFoldDB" id="A0A5J5BE05"/>
<organism evidence="2 3">
    <name type="scientific">Nyssa sinensis</name>
    <dbReference type="NCBI Taxonomy" id="561372"/>
    <lineage>
        <taxon>Eukaryota</taxon>
        <taxon>Viridiplantae</taxon>
        <taxon>Streptophyta</taxon>
        <taxon>Embryophyta</taxon>
        <taxon>Tracheophyta</taxon>
        <taxon>Spermatophyta</taxon>
        <taxon>Magnoliopsida</taxon>
        <taxon>eudicotyledons</taxon>
        <taxon>Gunneridae</taxon>
        <taxon>Pentapetalae</taxon>
        <taxon>asterids</taxon>
        <taxon>Cornales</taxon>
        <taxon>Nyssaceae</taxon>
        <taxon>Nyssa</taxon>
    </lineage>
</organism>